<evidence type="ECO:0008006" key="4">
    <source>
        <dbReference type="Google" id="ProtNLM"/>
    </source>
</evidence>
<feature type="compositionally biased region" description="Polar residues" evidence="1">
    <location>
        <begin position="19"/>
        <end position="31"/>
    </location>
</feature>
<evidence type="ECO:0000313" key="3">
    <source>
        <dbReference type="Proteomes" id="UP000231466"/>
    </source>
</evidence>
<feature type="non-terminal residue" evidence="2">
    <location>
        <position position="31"/>
    </location>
</feature>
<protein>
    <recommendedName>
        <fullName evidence="4">GIY-YIG domain-containing protein</fullName>
    </recommendedName>
</protein>
<organism evidence="2 3">
    <name type="scientific">Candidatus Colwellbacteria bacterium CG10_big_fil_rev_8_21_14_0_10_42_22</name>
    <dbReference type="NCBI Taxonomy" id="1974540"/>
    <lineage>
        <taxon>Bacteria</taxon>
        <taxon>Candidatus Colwelliibacteriota</taxon>
    </lineage>
</organism>
<sequence>MGSTSKTPSIRLKEHNEGTNKWTRQNKPFEL</sequence>
<comment type="caution">
    <text evidence="2">The sequence shown here is derived from an EMBL/GenBank/DDBJ whole genome shotgun (WGS) entry which is preliminary data.</text>
</comment>
<evidence type="ECO:0000313" key="2">
    <source>
        <dbReference type="EMBL" id="PIR98027.1"/>
    </source>
</evidence>
<name>A0A2H0VFZ4_9BACT</name>
<evidence type="ECO:0000256" key="1">
    <source>
        <dbReference type="SAM" id="MobiDB-lite"/>
    </source>
</evidence>
<gene>
    <name evidence="2" type="ORF">COT89_01535</name>
</gene>
<reference evidence="3" key="1">
    <citation type="submission" date="2017-09" db="EMBL/GenBank/DDBJ databases">
        <title>Depth-based differentiation of microbial function through sediment-hosted aquifers and enrichment of novel symbionts in the deep terrestrial subsurface.</title>
        <authorList>
            <person name="Probst A.J."/>
            <person name="Ladd B."/>
            <person name="Jarett J.K."/>
            <person name="Geller-Mcgrath D.E."/>
            <person name="Sieber C.M.K."/>
            <person name="Emerson J.B."/>
            <person name="Anantharaman K."/>
            <person name="Thomas B.C."/>
            <person name="Malmstrom R."/>
            <person name="Stieglmeier M."/>
            <person name="Klingl A."/>
            <person name="Woyke T."/>
            <person name="Ryan C.M."/>
            <person name="Banfield J.F."/>
        </authorList>
    </citation>
    <scope>NUCLEOTIDE SEQUENCE [LARGE SCALE GENOMIC DNA]</scope>
</reference>
<accession>A0A2H0VFZ4</accession>
<dbReference type="EMBL" id="PFAH01000006">
    <property type="protein sequence ID" value="PIR98027.1"/>
    <property type="molecule type" value="Genomic_DNA"/>
</dbReference>
<dbReference type="AlphaFoldDB" id="A0A2H0VFZ4"/>
<feature type="region of interest" description="Disordered" evidence="1">
    <location>
        <begin position="1"/>
        <end position="31"/>
    </location>
</feature>
<dbReference type="Proteomes" id="UP000231466">
    <property type="component" value="Unassembled WGS sequence"/>
</dbReference>
<proteinExistence type="predicted"/>